<name>A0ABD6ACH7_9EURY</name>
<evidence type="ECO:0000313" key="3">
    <source>
        <dbReference type="Proteomes" id="UP001596547"/>
    </source>
</evidence>
<feature type="transmembrane region" description="Helical" evidence="1">
    <location>
        <begin position="372"/>
        <end position="389"/>
    </location>
</feature>
<feature type="transmembrane region" description="Helical" evidence="1">
    <location>
        <begin position="401"/>
        <end position="420"/>
    </location>
</feature>
<feature type="transmembrane region" description="Helical" evidence="1">
    <location>
        <begin position="58"/>
        <end position="77"/>
    </location>
</feature>
<keyword evidence="1" id="KW-0812">Transmembrane</keyword>
<proteinExistence type="predicted"/>
<gene>
    <name evidence="2" type="ORF">ACFQPE_16150</name>
</gene>
<feature type="transmembrane region" description="Helical" evidence="1">
    <location>
        <begin position="113"/>
        <end position="133"/>
    </location>
</feature>
<reference evidence="2 3" key="1">
    <citation type="journal article" date="2019" name="Int. J. Syst. Evol. Microbiol.">
        <title>The Global Catalogue of Microorganisms (GCM) 10K type strain sequencing project: providing services to taxonomists for standard genome sequencing and annotation.</title>
        <authorList>
            <consortium name="The Broad Institute Genomics Platform"/>
            <consortium name="The Broad Institute Genome Sequencing Center for Infectious Disease"/>
            <person name="Wu L."/>
            <person name="Ma J."/>
        </authorList>
    </citation>
    <scope>NUCLEOTIDE SEQUENCE [LARGE SCALE GENOMIC DNA]</scope>
    <source>
        <strain evidence="2 3">PSR21</strain>
    </source>
</reference>
<accession>A0ABD6ACH7</accession>
<evidence type="ECO:0000256" key="1">
    <source>
        <dbReference type="SAM" id="Phobius"/>
    </source>
</evidence>
<keyword evidence="1" id="KW-0472">Membrane</keyword>
<feature type="transmembrane region" description="Helical" evidence="1">
    <location>
        <begin position="331"/>
        <end position="360"/>
    </location>
</feature>
<dbReference type="AlphaFoldDB" id="A0ABD6ACH7"/>
<feature type="transmembrane region" description="Helical" evidence="1">
    <location>
        <begin position="27"/>
        <end position="46"/>
    </location>
</feature>
<dbReference type="RefSeq" id="WP_276305894.1">
    <property type="nucleotide sequence ID" value="NZ_CP119993.1"/>
</dbReference>
<feature type="transmembrane region" description="Helical" evidence="1">
    <location>
        <begin position="269"/>
        <end position="287"/>
    </location>
</feature>
<comment type="caution">
    <text evidence="2">The sequence shown here is derived from an EMBL/GenBank/DDBJ whole genome shotgun (WGS) entry which is preliminary data.</text>
</comment>
<organism evidence="2 3">
    <name type="scientific">Halomarina halobia</name>
    <dbReference type="NCBI Taxonomy" id="3033386"/>
    <lineage>
        <taxon>Archaea</taxon>
        <taxon>Methanobacteriati</taxon>
        <taxon>Methanobacteriota</taxon>
        <taxon>Stenosarchaea group</taxon>
        <taxon>Halobacteria</taxon>
        <taxon>Halobacteriales</taxon>
        <taxon>Natronomonadaceae</taxon>
        <taxon>Halomarina</taxon>
    </lineage>
</organism>
<dbReference type="Proteomes" id="UP001596547">
    <property type="component" value="Unassembled WGS sequence"/>
</dbReference>
<evidence type="ECO:0000313" key="2">
    <source>
        <dbReference type="EMBL" id="MFC7318314.1"/>
    </source>
</evidence>
<dbReference type="EMBL" id="JBHTBF010000003">
    <property type="protein sequence ID" value="MFC7318314.1"/>
    <property type="molecule type" value="Genomic_DNA"/>
</dbReference>
<sequence length="572" mass="63030">MDMRVSLGLSISVFSIAILYSHTVNSLFPILPVGIVIAVGIPLFAVLRRSTVDRRTAYAVLSMFVLLSTLHKVYIFSFPASLIGYDPGLYVQQIDQLIEANRVSAIDETEISFYSKAPFFLLLVAAISFVGGVTPEAAMIVYPVIVGVMYPVSAFAIIRRIAPVDPLRTATVGTAPATVAALSLHYGFHPLAQTLAVVLWLAFVISVTRYYVHRTSADFLVIMLLLMAMLSTHKVPGVLVVGTFLLLFVGTLSTHSVSEMQDAWRDRSVRSLLLLTGVTLFAHWTFIAEFIDRVLFRIALLFSPTFLTIFLERVFRLFGGGAASGGPASEAIVSPLVVFLMNNLYAVVLFPLAAIGWVALFVRHRSDPATRVLLTASALISFLVVLGYVQRVAVNPRRFTFFAEVLLLVLVAVVIGRLVATGARGRTPVTGAIIFGLLLVLLSTQVFATVALPNHPVSSPDGLTAGEQQAKRFTHAHVPGEVHTDFFYAVKPPADPSRSGESEKYISMGEELLNQSENLSRHDYVLYRERVDTHRTPGKTWRVTWDAQRYLDGEYSRIYSNNDVTLYTRRGE</sequence>
<feature type="transmembrane region" description="Helical" evidence="1">
    <location>
        <begin position="191"/>
        <end position="212"/>
    </location>
</feature>
<feature type="transmembrane region" description="Helical" evidence="1">
    <location>
        <begin position="294"/>
        <end position="311"/>
    </location>
</feature>
<feature type="transmembrane region" description="Helical" evidence="1">
    <location>
        <begin position="140"/>
        <end position="158"/>
    </location>
</feature>
<keyword evidence="1" id="KW-1133">Transmembrane helix</keyword>
<keyword evidence="3" id="KW-1185">Reference proteome</keyword>
<feature type="transmembrane region" description="Helical" evidence="1">
    <location>
        <begin position="432"/>
        <end position="452"/>
    </location>
</feature>
<protein>
    <recommendedName>
        <fullName evidence="4">DUF2206 domain-containing protein</fullName>
    </recommendedName>
</protein>
<dbReference type="GeneID" id="79317511"/>
<feature type="transmembrane region" description="Helical" evidence="1">
    <location>
        <begin position="219"/>
        <end position="249"/>
    </location>
</feature>
<evidence type="ECO:0008006" key="4">
    <source>
        <dbReference type="Google" id="ProtNLM"/>
    </source>
</evidence>